<dbReference type="PANTHER" id="PTHR43280">
    <property type="entry name" value="ARAC-FAMILY TRANSCRIPTIONAL REGULATOR"/>
    <property type="match status" value="1"/>
</dbReference>
<dbReference type="Gene3D" id="1.10.10.60">
    <property type="entry name" value="Homeodomain-like"/>
    <property type="match status" value="2"/>
</dbReference>
<dbReference type="GO" id="GO:0043565">
    <property type="term" value="F:sequence-specific DNA binding"/>
    <property type="evidence" value="ECO:0007669"/>
    <property type="project" value="InterPro"/>
</dbReference>
<keyword evidence="1" id="KW-0805">Transcription regulation</keyword>
<organism evidence="7 8">
    <name type="scientific">Paenibacillus prosopidis</name>
    <dbReference type="NCBI Taxonomy" id="630520"/>
    <lineage>
        <taxon>Bacteria</taxon>
        <taxon>Bacillati</taxon>
        <taxon>Bacillota</taxon>
        <taxon>Bacilli</taxon>
        <taxon>Bacillales</taxon>
        <taxon>Paenibacillaceae</taxon>
        <taxon>Paenibacillus</taxon>
    </lineage>
</organism>
<dbReference type="SUPFAM" id="SSF52172">
    <property type="entry name" value="CheY-like"/>
    <property type="match status" value="1"/>
</dbReference>
<proteinExistence type="predicted"/>
<accession>A0A368VP56</accession>
<dbReference type="GO" id="GO:0003700">
    <property type="term" value="F:DNA-binding transcription factor activity"/>
    <property type="evidence" value="ECO:0007669"/>
    <property type="project" value="InterPro"/>
</dbReference>
<dbReference type="SMART" id="SM00342">
    <property type="entry name" value="HTH_ARAC"/>
    <property type="match status" value="1"/>
</dbReference>
<dbReference type="EMBL" id="QPJD01000013">
    <property type="protein sequence ID" value="RCW43511.1"/>
    <property type="molecule type" value="Genomic_DNA"/>
</dbReference>
<dbReference type="GO" id="GO:0000160">
    <property type="term" value="P:phosphorelay signal transduction system"/>
    <property type="evidence" value="ECO:0007669"/>
    <property type="project" value="InterPro"/>
</dbReference>
<evidence type="ECO:0000256" key="3">
    <source>
        <dbReference type="ARBA" id="ARBA00023163"/>
    </source>
</evidence>
<keyword evidence="4" id="KW-0597">Phosphoprotein</keyword>
<dbReference type="Gene3D" id="3.40.50.2300">
    <property type="match status" value="1"/>
</dbReference>
<dbReference type="SMART" id="SM00448">
    <property type="entry name" value="REC"/>
    <property type="match status" value="1"/>
</dbReference>
<keyword evidence="8" id="KW-1185">Reference proteome</keyword>
<feature type="domain" description="Response regulatory" evidence="6">
    <location>
        <begin position="4"/>
        <end position="121"/>
    </location>
</feature>
<evidence type="ECO:0000313" key="7">
    <source>
        <dbReference type="EMBL" id="RCW43511.1"/>
    </source>
</evidence>
<dbReference type="Pfam" id="PF12833">
    <property type="entry name" value="HTH_18"/>
    <property type="match status" value="1"/>
</dbReference>
<evidence type="ECO:0000313" key="8">
    <source>
        <dbReference type="Proteomes" id="UP000252415"/>
    </source>
</evidence>
<dbReference type="InterPro" id="IPR001789">
    <property type="entry name" value="Sig_transdc_resp-reg_receiver"/>
</dbReference>
<feature type="modified residue" description="4-aspartylphosphate" evidence="4">
    <location>
        <position position="56"/>
    </location>
</feature>
<dbReference type="AlphaFoldDB" id="A0A368VP56"/>
<dbReference type="Proteomes" id="UP000252415">
    <property type="component" value="Unassembled WGS sequence"/>
</dbReference>
<dbReference type="PROSITE" id="PS01124">
    <property type="entry name" value="HTH_ARAC_FAMILY_2"/>
    <property type="match status" value="1"/>
</dbReference>
<reference evidence="7 8" key="1">
    <citation type="submission" date="2018-07" db="EMBL/GenBank/DDBJ databases">
        <title>Genomic Encyclopedia of Type Strains, Phase III (KMG-III): the genomes of soil and plant-associated and newly described type strains.</title>
        <authorList>
            <person name="Whitman W."/>
        </authorList>
    </citation>
    <scope>NUCLEOTIDE SEQUENCE [LARGE SCALE GENOMIC DNA]</scope>
    <source>
        <strain evidence="7 8">CECT 7506</strain>
    </source>
</reference>
<evidence type="ECO:0000256" key="4">
    <source>
        <dbReference type="PROSITE-ProRule" id="PRU00169"/>
    </source>
</evidence>
<keyword evidence="2" id="KW-0238">DNA-binding</keyword>
<dbReference type="InterPro" id="IPR018060">
    <property type="entry name" value="HTH_AraC"/>
</dbReference>
<dbReference type="InterPro" id="IPR011006">
    <property type="entry name" value="CheY-like_superfamily"/>
</dbReference>
<dbReference type="InterPro" id="IPR009057">
    <property type="entry name" value="Homeodomain-like_sf"/>
</dbReference>
<name>A0A368VP56_9BACL</name>
<dbReference type="Pfam" id="PF00072">
    <property type="entry name" value="Response_reg"/>
    <property type="match status" value="1"/>
</dbReference>
<dbReference type="RefSeq" id="WP_114382089.1">
    <property type="nucleotide sequence ID" value="NZ_QPJD01000013.1"/>
</dbReference>
<evidence type="ECO:0000259" key="5">
    <source>
        <dbReference type="PROSITE" id="PS01124"/>
    </source>
</evidence>
<evidence type="ECO:0000259" key="6">
    <source>
        <dbReference type="PROSITE" id="PS50110"/>
    </source>
</evidence>
<gene>
    <name evidence="7" type="ORF">DFP97_113184</name>
</gene>
<evidence type="ECO:0000256" key="2">
    <source>
        <dbReference type="ARBA" id="ARBA00023125"/>
    </source>
</evidence>
<dbReference type="PROSITE" id="PS50110">
    <property type="entry name" value="RESPONSE_REGULATORY"/>
    <property type="match status" value="1"/>
</dbReference>
<keyword evidence="3" id="KW-0804">Transcription</keyword>
<comment type="caution">
    <text evidence="7">The sequence shown here is derived from an EMBL/GenBank/DDBJ whole genome shotgun (WGS) entry which is preliminary data.</text>
</comment>
<protein>
    <submittedName>
        <fullName evidence="7">Two-component system response regulator YesN</fullName>
    </submittedName>
</protein>
<feature type="domain" description="HTH araC/xylS-type" evidence="5">
    <location>
        <begin position="431"/>
        <end position="529"/>
    </location>
</feature>
<dbReference type="PANTHER" id="PTHR43280:SF10">
    <property type="entry name" value="REGULATORY PROTEIN POCR"/>
    <property type="match status" value="1"/>
</dbReference>
<sequence length="534" mass="61524">MTYQMIIVDDEIHAVEGVKSDLDLNKLGITGLFTAYNIRQAKDIFENEVIDIMLCDIEMPQGSGMELLTWVREHHPNTATIFLTSHADFKYAKEALELGCLDYLLKPVLAIDLEKAIRKAQSVIDRNMEISRNSKSHQLWLKHHSLIIERFWLDLINHSMPSDPVAIREQIECHHIPITEDSIFLPILIGVQRWNKTLKHRDEKILEYALKNTAEEVIIGNKENGICFHLDQGKLLVIVTADSGADWGYNQVQDACRQYIDACNRYFYSDLSCYLGQTVEAYEMASMVADLKARDRNNVAFVNKVHPYRDLQQIDQPIMLPYFSLLSSLLKTGSKEYVIKEIEAYLDELARNQGLDAKILHQFNQVFMQVVYSYLYSTEIQADKLFGDEDSRQLLQTADRSVTDMLTLVRHVVNKAMDHAEAIKESITVVQTVKRYIALNIDQDLSRELIAEQVFLNPDHLTRLLKKETGYSISDYVIMERIKLAKELLTQTNIPISLIATSVGYTHFSHFTKIFKKYAEMGPTEYRAQFRTIT</sequence>
<dbReference type="OrthoDB" id="1974963at2"/>
<evidence type="ECO:0000256" key="1">
    <source>
        <dbReference type="ARBA" id="ARBA00023015"/>
    </source>
</evidence>
<dbReference type="CDD" id="cd17536">
    <property type="entry name" value="REC_YesN-like"/>
    <property type="match status" value="1"/>
</dbReference>
<dbReference type="SUPFAM" id="SSF46689">
    <property type="entry name" value="Homeodomain-like"/>
    <property type="match status" value="2"/>
</dbReference>